<evidence type="ECO:0000313" key="4">
    <source>
        <dbReference type="Proteomes" id="UP000033870"/>
    </source>
</evidence>
<reference evidence="3 4" key="1">
    <citation type="journal article" date="2015" name="Nature">
        <title>rRNA introns, odd ribosomes, and small enigmatic genomes across a large radiation of phyla.</title>
        <authorList>
            <person name="Brown C.T."/>
            <person name="Hug L.A."/>
            <person name="Thomas B.C."/>
            <person name="Sharon I."/>
            <person name="Castelle C.J."/>
            <person name="Singh A."/>
            <person name="Wilkins M.J."/>
            <person name="Williams K.H."/>
            <person name="Banfield J.F."/>
        </authorList>
    </citation>
    <scope>NUCLEOTIDE SEQUENCE [LARGE SCALE GENOMIC DNA]</scope>
</reference>
<dbReference type="STRING" id="1619044.UY92_C0014G0017"/>
<keyword evidence="1" id="KW-0067">ATP-binding</keyword>
<evidence type="ECO:0000313" key="3">
    <source>
        <dbReference type="EMBL" id="KKW41692.1"/>
    </source>
</evidence>
<dbReference type="InterPro" id="IPR011761">
    <property type="entry name" value="ATP-grasp"/>
</dbReference>
<dbReference type="AlphaFoldDB" id="A0A0G2AKD5"/>
<name>A0A0G2AKD5_9BACT</name>
<feature type="domain" description="ATP-grasp" evidence="2">
    <location>
        <begin position="123"/>
        <end position="324"/>
    </location>
</feature>
<sequence length="426" mass="47040">MLKLAEALVSRPVVYVTRDIERALGLPLNTAGYHIISNETPFAKPIAEKYPSILLVKSERLLDTHELLARPEVQSYLAELATPAVLVFKPTRLIERLAARFGWRLLNPAADLAGRVEEKISQVEWLGALRKYLPPHEILPARLLAWENKPFILQFNRAHTGSGTLLITAAGELSTIQSTYPDRPVRRTEYVPGPMFTSNNVVADSAILHGNISYQITGLPPYTDQPFATVGNDWGYAREFFAAAKNGEELLSKYREIVDKVGAKLRADGWKGLFGIDVAVREDGRDLYLIEINARQPASTTYESKLQEWAFSASGQETDRKSAARPITTFAAHLASLLGLDLTGYELIPVASGAQIIRRQTAARNLDQDEIAGRGEKLRAAGYTVVTYANSKPGTDLIRTQSREQIISAHGQLNARGKEIANLVSL</sequence>
<proteinExistence type="predicted"/>
<accession>A0A0G2AKD5</accession>
<dbReference type="EMBL" id="LCRX01000014">
    <property type="protein sequence ID" value="KKW41692.1"/>
    <property type="molecule type" value="Genomic_DNA"/>
</dbReference>
<dbReference type="PROSITE" id="PS50975">
    <property type="entry name" value="ATP_GRASP"/>
    <property type="match status" value="1"/>
</dbReference>
<evidence type="ECO:0000256" key="1">
    <source>
        <dbReference type="PROSITE-ProRule" id="PRU00409"/>
    </source>
</evidence>
<dbReference type="Proteomes" id="UP000033870">
    <property type="component" value="Unassembled WGS sequence"/>
</dbReference>
<evidence type="ECO:0000259" key="2">
    <source>
        <dbReference type="PROSITE" id="PS50975"/>
    </source>
</evidence>
<organism evidence="3 4">
    <name type="scientific">Candidatus Magasanikbacteria bacterium GW2011_GWA2_56_11</name>
    <dbReference type="NCBI Taxonomy" id="1619044"/>
    <lineage>
        <taxon>Bacteria</taxon>
        <taxon>Candidatus Magasanikiibacteriota</taxon>
    </lineage>
</organism>
<protein>
    <recommendedName>
        <fullName evidence="2">ATP-grasp domain-containing protein</fullName>
    </recommendedName>
</protein>
<comment type="caution">
    <text evidence="3">The sequence shown here is derived from an EMBL/GenBank/DDBJ whole genome shotgun (WGS) entry which is preliminary data.</text>
</comment>
<dbReference type="Gene3D" id="3.30.470.20">
    <property type="entry name" value="ATP-grasp fold, B domain"/>
    <property type="match status" value="1"/>
</dbReference>
<dbReference type="GO" id="GO:0046872">
    <property type="term" value="F:metal ion binding"/>
    <property type="evidence" value="ECO:0007669"/>
    <property type="project" value="InterPro"/>
</dbReference>
<dbReference type="GO" id="GO:0005524">
    <property type="term" value="F:ATP binding"/>
    <property type="evidence" value="ECO:0007669"/>
    <property type="project" value="UniProtKB-UniRule"/>
</dbReference>
<keyword evidence="1" id="KW-0547">Nucleotide-binding</keyword>
<gene>
    <name evidence="3" type="ORF">UY92_C0014G0017</name>
</gene>
<dbReference type="SUPFAM" id="SSF56059">
    <property type="entry name" value="Glutathione synthetase ATP-binding domain-like"/>
    <property type="match status" value="1"/>
</dbReference>